<proteinExistence type="predicted"/>
<evidence type="ECO:0000313" key="2">
    <source>
        <dbReference type="Proteomes" id="UP000530660"/>
    </source>
</evidence>
<gene>
    <name evidence="1" type="ORF">F1559_001407</name>
</gene>
<reference evidence="1 2" key="1">
    <citation type="journal article" date="2020" name="J. Phycol.">
        <title>Comparative genome analysis reveals Cyanidiococcus gen. nov., a new extremophilic red algal genus sister to Cyanidioschyzon (Cyanidioschyzonaceae, Rhodophyta).</title>
        <authorList>
            <person name="Liu S.-L."/>
            <person name="Chiang Y.-R."/>
            <person name="Yoon H.S."/>
            <person name="Fu H.-Y."/>
        </authorList>
    </citation>
    <scope>NUCLEOTIDE SEQUENCE [LARGE SCALE GENOMIC DNA]</scope>
    <source>
        <strain evidence="1 2">THAL066</strain>
    </source>
</reference>
<accession>A0A7J7INU5</accession>
<sequence length="293" mass="32986">MSLQHRSELKRNSGHGAALERLERRLVKAWEAEDGYLIEQLAGMIYDRLVRSEPTQASVVLEQNARRLAQAGKPAEAAELAIRLVRHWREIETRPFDLDRLQQIVLNPLQSQSGVEAARARAMVLEAALAWCRAASVAGTEPPKSQYALLDALVDAYVLCAEWPRAQYQVLCRGGPAERDLAFLDEQLGPHLGNEVERMLARTRFVLFYSLVGNHDAAQALAAAIQEKHPSAPLTNLTSFFVQVLDQSRNADANKRRALRSLVDELRRVYRWAFTLDPELSTLVDDILKARNM</sequence>
<dbReference type="Proteomes" id="UP000530660">
    <property type="component" value="Unassembled WGS sequence"/>
</dbReference>
<protein>
    <submittedName>
        <fullName evidence="1">Uncharacterized protein</fullName>
    </submittedName>
</protein>
<keyword evidence="2" id="KW-1185">Reference proteome</keyword>
<organism evidence="1 2">
    <name type="scientific">Cyanidiococcus yangmingshanensis</name>
    <dbReference type="NCBI Taxonomy" id="2690220"/>
    <lineage>
        <taxon>Eukaryota</taxon>
        <taxon>Rhodophyta</taxon>
        <taxon>Bangiophyceae</taxon>
        <taxon>Cyanidiales</taxon>
        <taxon>Cyanidiaceae</taxon>
        <taxon>Cyanidiococcus</taxon>
    </lineage>
</organism>
<evidence type="ECO:0000313" key="1">
    <source>
        <dbReference type="EMBL" id="KAF6004390.1"/>
    </source>
</evidence>
<dbReference type="Gene3D" id="1.25.40.10">
    <property type="entry name" value="Tetratricopeptide repeat domain"/>
    <property type="match status" value="1"/>
</dbReference>
<dbReference type="OrthoDB" id="10407931at2759"/>
<name>A0A7J7INU5_9RHOD</name>
<dbReference type="AlphaFoldDB" id="A0A7J7INU5"/>
<dbReference type="EMBL" id="VWRR01000003">
    <property type="protein sequence ID" value="KAF6004390.1"/>
    <property type="molecule type" value="Genomic_DNA"/>
</dbReference>
<dbReference type="InterPro" id="IPR011990">
    <property type="entry name" value="TPR-like_helical_dom_sf"/>
</dbReference>
<comment type="caution">
    <text evidence="1">The sequence shown here is derived from an EMBL/GenBank/DDBJ whole genome shotgun (WGS) entry which is preliminary data.</text>
</comment>